<proteinExistence type="predicted"/>
<name>A0A2H9T4U7_9ZZZZ</name>
<dbReference type="Gene3D" id="3.60.10.10">
    <property type="entry name" value="Endonuclease/exonuclease/phosphatase"/>
    <property type="match status" value="1"/>
</dbReference>
<sequence length="1169" mass="134293">MPISLAIYRARTGVFNNCVQSANYAIFVTVLDILCVRLLLLFIYLLISYVSLCTSSLYKCCNYKSSYHIFYFSVDVLSVISIYFVLIHWLLSLSGDIESNPGPSSISSSDSSLISNISDLSVSDSNYSFVHLNVQSLKQKLDVLYTELNKFTILSFTETWLNENDISPELSMPGYSDPFCYCRPDRIGGGISVYVKDYISAKRRHDLELRTIECIWIEIVLGSEKFLYGTFYRPPNSPVITWTYISQSIEYAFNTGLSNIVITGDFNANLLVENQSSHLRDMLILFNLSQLVESATFYTEASSSLLDIVCASDINVINKCIVGESFLDQPVRYHCPTYGTFNVTKPAKHTFKRNVWLFDHGDYNVFKDKLKHINWNALINVNDINVSVKNFTDTLLDIAKTCIPNKNITVKSNEPPWMSNEIRRLIRKRKRAHKRAKRTLINDHWAKFRLIRNKCINTIKHAKTAYINNLCGTLKKPSNLNVRKWWKTVYSLLPNYRKSPIPPLLHNDTVVSDDFEKASLFNDFFCAQSTIDDSNAELPNINYECNHTLSNIHITATDVKDAILNLDCSKAIGPDLVNPRLLKESVDIICKPLSTLFNLSLTSGIFPTEWKSANVTPVHKKENKSILTNYRPISLLSIVGKLMERCIFKYVHNFLHAHSLLSPHQSGFRHGDSPVNQLLAITHDIYSALDHGKEIRMVFCDISKAFDRVWHKGLLSKLSGFGIRGSLLKWFENYLYNRKQRVVIKGKFSNWSEIKAGVPQGSILGPLLFLLFINDIVKDIRANIKLFADDTSLYVIIDSPRISAVDLNFDLRKIHEWSVNWLVNFNPTKTETLLISKKTNSPIHPPLHMNNILLSEVSSHRHLGLTLSNNGGWTDHINLIISKVSPKLNILRRFKFTLGRTSLQTLYFTLIRPIFEYGNIVWDNLTKTQSDMLENLQLEAARIVTGGTKLTSRVKLYLETGWLPLEQRRKHHKIIHFHKMVHGLLPQYLQEILPRRNNSIHDHNTRVGNNFRPPPCRTSLYMKSFLPSVIPLWNSLPDAIKSDPSITKLKSHLNKPRHKVPHYFLSGNRLGQIHHARLRMECSPLKFYLFHKNLIDSPLCTCNHEDETNEHFLLRCPLFAQFRLRCFSALNYPLSTEILLFGDNELTYDENLLIFSSVQEFIIISKRFE</sequence>
<dbReference type="EMBL" id="NSIT01000225">
    <property type="protein sequence ID" value="PJE78229.1"/>
    <property type="molecule type" value="Genomic_DNA"/>
</dbReference>
<feature type="transmembrane region" description="Helical" evidence="1">
    <location>
        <begin position="24"/>
        <end position="47"/>
    </location>
</feature>
<feature type="transmembrane region" description="Helical" evidence="1">
    <location>
        <begin position="68"/>
        <end position="91"/>
    </location>
</feature>
<dbReference type="PROSITE" id="PS50878">
    <property type="entry name" value="RT_POL"/>
    <property type="match status" value="1"/>
</dbReference>
<dbReference type="InterPro" id="IPR043502">
    <property type="entry name" value="DNA/RNA_pol_sf"/>
</dbReference>
<gene>
    <name evidence="3" type="ORF">CI610_02839</name>
</gene>
<accession>A0A2H9T4U7</accession>
<keyword evidence="1" id="KW-0812">Transmembrane</keyword>
<dbReference type="GO" id="GO:0003824">
    <property type="term" value="F:catalytic activity"/>
    <property type="evidence" value="ECO:0007669"/>
    <property type="project" value="InterPro"/>
</dbReference>
<organism evidence="3">
    <name type="scientific">invertebrate metagenome</name>
    <dbReference type="NCBI Taxonomy" id="1711999"/>
    <lineage>
        <taxon>unclassified sequences</taxon>
        <taxon>metagenomes</taxon>
        <taxon>organismal metagenomes</taxon>
    </lineage>
</organism>
<reference evidence="3" key="1">
    <citation type="journal article" date="2017" name="Appl. Environ. Microbiol.">
        <title>Molecular characterization of an Endozoicomonas-like organism causing infection in king scallop Pecten maximus L.</title>
        <authorList>
            <person name="Cano I."/>
            <person name="van Aerle R."/>
            <person name="Ross S."/>
            <person name="Verner-Jeffreys D.W."/>
            <person name="Paley R.K."/>
            <person name="Rimmer G."/>
            <person name="Ryder D."/>
            <person name="Hooper P."/>
            <person name="Stone D."/>
            <person name="Feist S.W."/>
        </authorList>
    </citation>
    <scope>NUCLEOTIDE SEQUENCE</scope>
</reference>
<dbReference type="PANTHER" id="PTHR33332">
    <property type="entry name" value="REVERSE TRANSCRIPTASE DOMAIN-CONTAINING PROTEIN"/>
    <property type="match status" value="1"/>
</dbReference>
<keyword evidence="1" id="KW-0472">Membrane</keyword>
<dbReference type="Pfam" id="PF00078">
    <property type="entry name" value="RVT_1"/>
    <property type="match status" value="1"/>
</dbReference>
<dbReference type="CDD" id="cd01650">
    <property type="entry name" value="RT_nLTR_like"/>
    <property type="match status" value="1"/>
</dbReference>
<feature type="domain" description="Reverse transcriptase" evidence="2">
    <location>
        <begin position="599"/>
        <end position="867"/>
    </location>
</feature>
<dbReference type="SUPFAM" id="SSF56672">
    <property type="entry name" value="DNA/RNA polymerases"/>
    <property type="match status" value="1"/>
</dbReference>
<dbReference type="AlphaFoldDB" id="A0A2H9T4U7"/>
<dbReference type="SUPFAM" id="SSF56219">
    <property type="entry name" value="DNase I-like"/>
    <property type="match status" value="1"/>
</dbReference>
<evidence type="ECO:0000259" key="2">
    <source>
        <dbReference type="PROSITE" id="PS50878"/>
    </source>
</evidence>
<evidence type="ECO:0000256" key="1">
    <source>
        <dbReference type="SAM" id="Phobius"/>
    </source>
</evidence>
<comment type="caution">
    <text evidence="3">The sequence shown here is derived from an EMBL/GenBank/DDBJ whole genome shotgun (WGS) entry which is preliminary data.</text>
</comment>
<dbReference type="InterPro" id="IPR005135">
    <property type="entry name" value="Endo/exonuclease/phosphatase"/>
</dbReference>
<evidence type="ECO:0000313" key="3">
    <source>
        <dbReference type="EMBL" id="PJE78229.1"/>
    </source>
</evidence>
<dbReference type="Pfam" id="PF03372">
    <property type="entry name" value="Exo_endo_phos"/>
    <property type="match status" value="1"/>
</dbReference>
<dbReference type="InterPro" id="IPR000477">
    <property type="entry name" value="RT_dom"/>
</dbReference>
<dbReference type="InterPro" id="IPR036691">
    <property type="entry name" value="Endo/exonu/phosph_ase_sf"/>
</dbReference>
<protein>
    <recommendedName>
        <fullName evidence="2">Reverse transcriptase domain-containing protein</fullName>
    </recommendedName>
</protein>
<keyword evidence="1" id="KW-1133">Transmembrane helix</keyword>